<reference evidence="2" key="1">
    <citation type="journal article" date="2021" name="Proc. Natl. Acad. Sci. U.S.A.">
        <title>A Catalog of Tens of Thousands of Viruses from Human Metagenomes Reveals Hidden Associations with Chronic Diseases.</title>
        <authorList>
            <person name="Tisza M.J."/>
            <person name="Buck C.B."/>
        </authorList>
    </citation>
    <scope>NUCLEOTIDE SEQUENCE</scope>
    <source>
        <strain evidence="2">CtgN495</strain>
    </source>
</reference>
<name>A0A8S5UCP9_9CAUD</name>
<evidence type="ECO:0000256" key="1">
    <source>
        <dbReference type="SAM" id="MobiDB-lite"/>
    </source>
</evidence>
<sequence length="186" mass="21857">MSNLKEIETLYDSDLKDMIDWCDDMYQSIFSKYFDIQRDMFVRMKSEERPITDDELEWILTQVPMNLFDAAEHLATITTKQEIIKLGCKKRENEFYKNSSESTDTKKKEEASIKVTEDKILILAYDNLITRVEKEMSYSRELIMSAKKIYDSRRSTEQSNPVSEVNSRHDDLPNYYSNSSGKQPIG</sequence>
<proteinExistence type="predicted"/>
<organism evidence="2">
    <name type="scientific">Siphoviridae sp. ctgN495</name>
    <dbReference type="NCBI Taxonomy" id="2825608"/>
    <lineage>
        <taxon>Viruses</taxon>
        <taxon>Duplodnaviria</taxon>
        <taxon>Heunggongvirae</taxon>
        <taxon>Uroviricota</taxon>
        <taxon>Caudoviricetes</taxon>
    </lineage>
</organism>
<accession>A0A8S5UCP9</accession>
<evidence type="ECO:0000313" key="2">
    <source>
        <dbReference type="EMBL" id="DAF92248.1"/>
    </source>
</evidence>
<feature type="compositionally biased region" description="Polar residues" evidence="1">
    <location>
        <begin position="175"/>
        <end position="186"/>
    </location>
</feature>
<dbReference type="EMBL" id="BK016063">
    <property type="protein sequence ID" value="DAF92248.1"/>
    <property type="molecule type" value="Genomic_DNA"/>
</dbReference>
<protein>
    <submittedName>
        <fullName evidence="2">Uncharacterized protein</fullName>
    </submittedName>
</protein>
<feature type="region of interest" description="Disordered" evidence="1">
    <location>
        <begin position="153"/>
        <end position="186"/>
    </location>
</feature>